<dbReference type="AlphaFoldDB" id="A0A6N9Q5K6"/>
<feature type="transmembrane region" description="Helical" evidence="1">
    <location>
        <begin position="113"/>
        <end position="130"/>
    </location>
</feature>
<keyword evidence="1" id="KW-0812">Transmembrane</keyword>
<feature type="transmembrane region" description="Helical" evidence="1">
    <location>
        <begin position="150"/>
        <end position="178"/>
    </location>
</feature>
<reference evidence="2 3" key="1">
    <citation type="submission" date="2019-01" db="EMBL/GenBank/DDBJ databases">
        <title>Chengkuizengella sp. nov., isolated from deep-sea sediment of East Pacific Ocean.</title>
        <authorList>
            <person name="Yang J."/>
            <person name="Lai Q."/>
            <person name="Shao Z."/>
        </authorList>
    </citation>
    <scope>NUCLEOTIDE SEQUENCE [LARGE SCALE GENOMIC DNA]</scope>
    <source>
        <strain evidence="2 3">YPA3-1-1</strain>
    </source>
</reference>
<keyword evidence="1" id="KW-0472">Membrane</keyword>
<dbReference type="PANTHER" id="PTHR37308">
    <property type="entry name" value="INTEGRAL MEMBRANE PROTEIN"/>
    <property type="match status" value="1"/>
</dbReference>
<feature type="transmembrane region" description="Helical" evidence="1">
    <location>
        <begin position="54"/>
        <end position="73"/>
    </location>
</feature>
<comment type="caution">
    <text evidence="2">The sequence shown here is derived from an EMBL/GenBank/DDBJ whole genome shotgun (WGS) entry which is preliminary data.</text>
</comment>
<feature type="transmembrane region" description="Helical" evidence="1">
    <location>
        <begin position="190"/>
        <end position="215"/>
    </location>
</feature>
<gene>
    <name evidence="2" type="ORF">ERL59_13800</name>
</gene>
<keyword evidence="1" id="KW-1133">Transmembrane helix</keyword>
<dbReference type="Proteomes" id="UP000448943">
    <property type="component" value="Unassembled WGS sequence"/>
</dbReference>
<dbReference type="Pfam" id="PF04018">
    <property type="entry name" value="VCA0040-like"/>
    <property type="match status" value="1"/>
</dbReference>
<evidence type="ECO:0000256" key="1">
    <source>
        <dbReference type="SAM" id="Phobius"/>
    </source>
</evidence>
<feature type="transmembrane region" description="Helical" evidence="1">
    <location>
        <begin position="6"/>
        <end position="33"/>
    </location>
</feature>
<evidence type="ECO:0000313" key="3">
    <source>
        <dbReference type="Proteomes" id="UP000448943"/>
    </source>
</evidence>
<sequence length="272" mass="30000">MQWRNLFRGFVMGMSDLIPGVSAGTIAVILGIYNRVLDAINSLFSKEWKHHFMFILPIGIGMVFAIFLMSNIMETLLEQFPQPTYFFFLGLIIGILPFLFIQANARSNFTSKHYFILIIAGLVIASMKFFKEETNTIMWEVIGPNELLLLFLSGWLASTAMILPGVSGSFVLLLIGVYPTVIHAVSDLNLVVIGVVGLGVLFGIIIMSKLLSYLLRTFPTIMYAIIIGMVSGSIIVIFPGIDDQIWISVITLCSGLGAAAALGKMEYKINSQ</sequence>
<organism evidence="2 3">
    <name type="scientific">Chengkuizengella marina</name>
    <dbReference type="NCBI Taxonomy" id="2507566"/>
    <lineage>
        <taxon>Bacteria</taxon>
        <taxon>Bacillati</taxon>
        <taxon>Bacillota</taxon>
        <taxon>Bacilli</taxon>
        <taxon>Bacillales</taxon>
        <taxon>Paenibacillaceae</taxon>
        <taxon>Chengkuizengella</taxon>
    </lineage>
</organism>
<feature type="transmembrane region" description="Helical" evidence="1">
    <location>
        <begin position="245"/>
        <end position="263"/>
    </location>
</feature>
<dbReference type="RefSeq" id="WP_160646830.1">
    <property type="nucleotide sequence ID" value="NZ_SIJB01000029.1"/>
</dbReference>
<dbReference type="OrthoDB" id="9793746at2"/>
<dbReference type="EMBL" id="SIJB01000029">
    <property type="protein sequence ID" value="NBI30021.1"/>
    <property type="molecule type" value="Genomic_DNA"/>
</dbReference>
<feature type="transmembrane region" description="Helical" evidence="1">
    <location>
        <begin position="85"/>
        <end position="101"/>
    </location>
</feature>
<protein>
    <submittedName>
        <fullName evidence="2">DUF368 domain-containing protein</fullName>
    </submittedName>
</protein>
<name>A0A6N9Q5K6_9BACL</name>
<keyword evidence="3" id="KW-1185">Reference proteome</keyword>
<accession>A0A6N9Q5K6</accession>
<dbReference type="InterPro" id="IPR007163">
    <property type="entry name" value="VCA0040-like"/>
</dbReference>
<feature type="transmembrane region" description="Helical" evidence="1">
    <location>
        <begin position="221"/>
        <end position="238"/>
    </location>
</feature>
<proteinExistence type="predicted"/>
<evidence type="ECO:0000313" key="2">
    <source>
        <dbReference type="EMBL" id="NBI30021.1"/>
    </source>
</evidence>
<dbReference type="PANTHER" id="PTHR37308:SF1">
    <property type="entry name" value="POLYPRENYL-PHOSPHATE TRANSPORTER"/>
    <property type="match status" value="1"/>
</dbReference>